<reference evidence="1 2" key="2">
    <citation type="submission" date="2017-10" db="EMBL/GenBank/DDBJ databases">
        <title>Genome analyses suggest a sexual origin of heterokaryosis in a supposedly ancient asexual fungus.</title>
        <authorList>
            <person name="Corradi N."/>
            <person name="Sedzielewska K."/>
            <person name="Noel J."/>
            <person name="Charron P."/>
            <person name="Farinelli L."/>
            <person name="Marton T."/>
            <person name="Kruger M."/>
            <person name="Pelin A."/>
            <person name="Brachmann A."/>
            <person name="Corradi N."/>
        </authorList>
    </citation>
    <scope>NUCLEOTIDE SEQUENCE [LARGE SCALE GENOMIC DNA]</scope>
    <source>
        <strain evidence="1 2">A1</strain>
    </source>
</reference>
<organism evidence="1 2">
    <name type="scientific">Rhizophagus irregularis</name>
    <dbReference type="NCBI Taxonomy" id="588596"/>
    <lineage>
        <taxon>Eukaryota</taxon>
        <taxon>Fungi</taxon>
        <taxon>Fungi incertae sedis</taxon>
        <taxon>Mucoromycota</taxon>
        <taxon>Glomeromycotina</taxon>
        <taxon>Glomeromycetes</taxon>
        <taxon>Glomerales</taxon>
        <taxon>Glomeraceae</taxon>
        <taxon>Rhizophagus</taxon>
    </lineage>
</organism>
<dbReference type="VEuPathDB" id="FungiDB:FUN_008173"/>
<dbReference type="PANTHER" id="PTHR47718">
    <property type="entry name" value="OS01G0519700 PROTEIN"/>
    <property type="match status" value="1"/>
</dbReference>
<dbReference type="EMBL" id="LLXH01000414">
    <property type="protein sequence ID" value="PKC67102.1"/>
    <property type="molecule type" value="Genomic_DNA"/>
</dbReference>
<sequence>MYARILCEELFELYWNQLIEQYPTAAKYLSGTLYNTKDSWVIPWIYKKFTAGAQSTQRIESINRHIYDKVDHSTSLCNLLISITDHVKNNEYLENFEVERNVLPMIDYK</sequence>
<evidence type="ECO:0000313" key="1">
    <source>
        <dbReference type="EMBL" id="PKC67102.1"/>
    </source>
</evidence>
<dbReference type="PANTHER" id="PTHR47718:SF13">
    <property type="entry name" value="OS09G0290500 PROTEIN"/>
    <property type="match status" value="1"/>
</dbReference>
<dbReference type="AlphaFoldDB" id="A0A2N0RUZ4"/>
<evidence type="ECO:0000313" key="2">
    <source>
        <dbReference type="Proteomes" id="UP000232688"/>
    </source>
</evidence>
<reference evidence="1 2" key="1">
    <citation type="submission" date="2017-10" db="EMBL/GenBank/DDBJ databases">
        <title>Extensive intraspecific genome diversity in a model arbuscular mycorrhizal fungus.</title>
        <authorList>
            <person name="Chen E.C.H."/>
            <person name="Morin E."/>
            <person name="Baudet D."/>
            <person name="Noel J."/>
            <person name="Ndikumana S."/>
            <person name="Charron P."/>
            <person name="St-Onge C."/>
            <person name="Giorgi J."/>
            <person name="Grigoriev I.V."/>
            <person name="Roux C."/>
            <person name="Martin F.M."/>
            <person name="Corradi N."/>
        </authorList>
    </citation>
    <scope>NUCLEOTIDE SEQUENCE [LARGE SCALE GENOMIC DNA]</scope>
    <source>
        <strain evidence="1 2">A1</strain>
    </source>
</reference>
<protein>
    <submittedName>
        <fullName evidence="1">Uncharacterized protein</fullName>
    </submittedName>
</protein>
<dbReference type="Proteomes" id="UP000232688">
    <property type="component" value="Unassembled WGS sequence"/>
</dbReference>
<dbReference type="VEuPathDB" id="FungiDB:RhiirA1_458869"/>
<proteinExistence type="predicted"/>
<comment type="caution">
    <text evidence="1">The sequence shown here is derived from an EMBL/GenBank/DDBJ whole genome shotgun (WGS) entry which is preliminary data.</text>
</comment>
<name>A0A2N0RUZ4_9GLOM</name>
<gene>
    <name evidence="1" type="ORF">RhiirA1_458869</name>
</gene>
<accession>A0A2N0RUZ4</accession>